<dbReference type="RefSeq" id="WP_274162965.1">
    <property type="nucleotide sequence ID" value="NZ_JAJUBC010000002.1"/>
</dbReference>
<evidence type="ECO:0000256" key="1">
    <source>
        <dbReference type="SAM" id="Phobius"/>
    </source>
</evidence>
<dbReference type="Pfam" id="PF07963">
    <property type="entry name" value="N_methyl"/>
    <property type="match status" value="1"/>
</dbReference>
<evidence type="ECO:0000313" key="2">
    <source>
        <dbReference type="EMBL" id="MDD1792054.1"/>
    </source>
</evidence>
<comment type="caution">
    <text evidence="2">The sequence shown here is derived from an EMBL/GenBank/DDBJ whole genome shotgun (WGS) entry which is preliminary data.</text>
</comment>
<dbReference type="NCBIfam" id="TIGR02532">
    <property type="entry name" value="IV_pilin_GFxxxE"/>
    <property type="match status" value="1"/>
</dbReference>
<dbReference type="PROSITE" id="PS00409">
    <property type="entry name" value="PROKAR_NTER_METHYL"/>
    <property type="match status" value="1"/>
</dbReference>
<gene>
    <name evidence="2" type="ORF">LRP50_02820</name>
</gene>
<name>A0ABT5QVN2_9GAMM</name>
<sequence>MKRQGGFTLIEMIVVIVILGILAATAAPKFFNFKDDATNAALQGLKGAVDSASGVVYAKHQLSGSVPGVNTTTDGYPDATAEGIGAAVTGLGATDSASNDWVVSFSENAAGTSKFTVKGGTIAEGNNCVVYTVQATGEPVTSIEACVASAG</sequence>
<evidence type="ECO:0000313" key="3">
    <source>
        <dbReference type="Proteomes" id="UP001149400"/>
    </source>
</evidence>
<proteinExistence type="predicted"/>
<dbReference type="SUPFAM" id="SSF54523">
    <property type="entry name" value="Pili subunits"/>
    <property type="match status" value="1"/>
</dbReference>
<feature type="transmembrane region" description="Helical" evidence="1">
    <location>
        <begin position="7"/>
        <end position="27"/>
    </location>
</feature>
<keyword evidence="1" id="KW-1133">Transmembrane helix</keyword>
<dbReference type="Proteomes" id="UP001149400">
    <property type="component" value="Unassembled WGS sequence"/>
</dbReference>
<dbReference type="InterPro" id="IPR045584">
    <property type="entry name" value="Pilin-like"/>
</dbReference>
<dbReference type="InterPro" id="IPR012902">
    <property type="entry name" value="N_methyl_site"/>
</dbReference>
<dbReference type="Gene3D" id="3.30.700.10">
    <property type="entry name" value="Glycoprotein, Type 4 Pilin"/>
    <property type="match status" value="1"/>
</dbReference>
<keyword evidence="1" id="KW-0812">Transmembrane</keyword>
<protein>
    <submittedName>
        <fullName evidence="2">Type II secretion system GspH family protein</fullName>
    </submittedName>
</protein>
<dbReference type="EMBL" id="JAJUBC010000002">
    <property type="protein sequence ID" value="MDD1792054.1"/>
    <property type="molecule type" value="Genomic_DNA"/>
</dbReference>
<organism evidence="2 3">
    <name type="scientific">Enterovibrio gelatinilyticus</name>
    <dbReference type="NCBI Taxonomy" id="2899819"/>
    <lineage>
        <taxon>Bacteria</taxon>
        <taxon>Pseudomonadati</taxon>
        <taxon>Pseudomonadota</taxon>
        <taxon>Gammaproteobacteria</taxon>
        <taxon>Vibrionales</taxon>
        <taxon>Vibrionaceae</taxon>
        <taxon>Enterovibrio</taxon>
    </lineage>
</organism>
<keyword evidence="1" id="KW-0472">Membrane</keyword>
<accession>A0ABT5QVN2</accession>
<reference evidence="2" key="1">
    <citation type="submission" date="2021-12" db="EMBL/GenBank/DDBJ databases">
        <title>Enterovibrio ZSDZ35 sp. nov. and Enterovibrio ZSDZ42 sp. nov., isolated from coastal seawater in Qingdao.</title>
        <authorList>
            <person name="Zhang P."/>
        </authorList>
    </citation>
    <scope>NUCLEOTIDE SEQUENCE</scope>
    <source>
        <strain evidence="2">ZSDZ42</strain>
    </source>
</reference>
<keyword evidence="3" id="KW-1185">Reference proteome</keyword>